<feature type="transmembrane region" description="Helical" evidence="8">
    <location>
        <begin position="62"/>
        <end position="80"/>
    </location>
</feature>
<dbReference type="PANTHER" id="PTHR36838">
    <property type="entry name" value="AUXIN EFFLUX CARRIER FAMILY PROTEIN"/>
    <property type="match status" value="1"/>
</dbReference>
<evidence type="ECO:0000256" key="5">
    <source>
        <dbReference type="ARBA" id="ARBA00022692"/>
    </source>
</evidence>
<dbReference type="OrthoDB" id="9805563at2"/>
<organism evidence="9 10">
    <name type="scientific">Parvibium lacunae</name>
    <dbReference type="NCBI Taxonomy" id="1888893"/>
    <lineage>
        <taxon>Bacteria</taxon>
        <taxon>Pseudomonadati</taxon>
        <taxon>Pseudomonadota</taxon>
        <taxon>Betaproteobacteria</taxon>
        <taxon>Burkholderiales</taxon>
        <taxon>Alcaligenaceae</taxon>
        <taxon>Parvibium</taxon>
    </lineage>
</organism>
<reference evidence="9 10" key="1">
    <citation type="journal article" date="2018" name="Int. J. Syst. Evol. Microbiol.">
        <title>Parvibium lacunae gen. nov., sp. nov., a new member of the family Alcaligenaceae isolated from a freshwater pond.</title>
        <authorList>
            <person name="Chen W.M."/>
            <person name="Xie P.B."/>
            <person name="Hsu M.Y."/>
            <person name="Sheu S.Y."/>
        </authorList>
    </citation>
    <scope>NUCLEOTIDE SEQUENCE [LARGE SCALE GENOMIC DNA]</scope>
    <source>
        <strain evidence="9 10">KMB9</strain>
    </source>
</reference>
<sequence length="294" mass="31665">MAALLLPDFALILLGWGLYRGLRWPSEFWATLEKLVFFVLFPALLFHSVIRTSFDLVSTATLLKTSFAATLAGGLLGYGLRLTSRVPALTFASGVQCAFRFNSYIGLALAVRLGGEEGLALMAVIIGFNVPFCNIAAVWGLARHGETRLWQELLRNPLIVATVSALLLNIIGWHPPEVMMTTLQRLGSASVALGLIAVGAGIRLAGVNEARWLSSAWLMLKLFVNPLIAYWVGRQFGLASLPLKIVVLFAGLPTASSAYILATRMGGNGPLVAYLISASTLLSILTLPLWLSLV</sequence>
<keyword evidence="6 8" id="KW-1133">Transmembrane helix</keyword>
<dbReference type="Gene3D" id="1.20.1530.20">
    <property type="match status" value="1"/>
</dbReference>
<feature type="transmembrane region" description="Helical" evidence="8">
    <location>
        <begin position="186"/>
        <end position="205"/>
    </location>
</feature>
<evidence type="ECO:0000313" key="10">
    <source>
        <dbReference type="Proteomes" id="UP000252357"/>
    </source>
</evidence>
<name>A0A368L1U0_9BURK</name>
<comment type="subcellular location">
    <subcellularLocation>
        <location evidence="1">Cell membrane</location>
        <topology evidence="1">Multi-pass membrane protein</topology>
    </subcellularLocation>
</comment>
<feature type="transmembrane region" description="Helical" evidence="8">
    <location>
        <begin position="271"/>
        <end position="291"/>
    </location>
</feature>
<evidence type="ECO:0000256" key="2">
    <source>
        <dbReference type="ARBA" id="ARBA00010145"/>
    </source>
</evidence>
<dbReference type="Proteomes" id="UP000252357">
    <property type="component" value="Unassembled WGS sequence"/>
</dbReference>
<feature type="transmembrane region" description="Helical" evidence="8">
    <location>
        <begin position="245"/>
        <end position="262"/>
    </location>
</feature>
<dbReference type="RefSeq" id="WP_114402821.1">
    <property type="nucleotide sequence ID" value="NZ_QPGB01000003.1"/>
</dbReference>
<accession>A0A368L1U0</accession>
<protein>
    <submittedName>
        <fullName evidence="9">AEC family transporter</fullName>
    </submittedName>
</protein>
<comment type="caution">
    <text evidence="9">The sequence shown here is derived from an EMBL/GenBank/DDBJ whole genome shotgun (WGS) entry which is preliminary data.</text>
</comment>
<evidence type="ECO:0000256" key="7">
    <source>
        <dbReference type="ARBA" id="ARBA00023136"/>
    </source>
</evidence>
<feature type="transmembrane region" description="Helical" evidence="8">
    <location>
        <begin position="119"/>
        <end position="141"/>
    </location>
</feature>
<keyword evidence="4" id="KW-1003">Cell membrane</keyword>
<dbReference type="InterPro" id="IPR004776">
    <property type="entry name" value="Mem_transp_PIN-like"/>
</dbReference>
<dbReference type="EMBL" id="QPGB01000003">
    <property type="protein sequence ID" value="RCS57340.1"/>
    <property type="molecule type" value="Genomic_DNA"/>
</dbReference>
<evidence type="ECO:0000256" key="4">
    <source>
        <dbReference type="ARBA" id="ARBA00022475"/>
    </source>
</evidence>
<feature type="transmembrane region" description="Helical" evidence="8">
    <location>
        <begin position="27"/>
        <end position="50"/>
    </location>
</feature>
<dbReference type="InterPro" id="IPR038770">
    <property type="entry name" value="Na+/solute_symporter_sf"/>
</dbReference>
<dbReference type="PANTHER" id="PTHR36838:SF4">
    <property type="entry name" value="AUXIN EFFLUX CARRIER FAMILY PROTEIN"/>
    <property type="match status" value="1"/>
</dbReference>
<keyword evidence="7 8" id="KW-0472">Membrane</keyword>
<evidence type="ECO:0000313" key="9">
    <source>
        <dbReference type="EMBL" id="RCS57340.1"/>
    </source>
</evidence>
<evidence type="ECO:0000256" key="1">
    <source>
        <dbReference type="ARBA" id="ARBA00004651"/>
    </source>
</evidence>
<dbReference type="GO" id="GO:0005886">
    <property type="term" value="C:plasma membrane"/>
    <property type="evidence" value="ECO:0007669"/>
    <property type="project" value="UniProtKB-SubCell"/>
</dbReference>
<keyword evidence="5 8" id="KW-0812">Transmembrane</keyword>
<comment type="similarity">
    <text evidence="2">Belongs to the auxin efflux carrier (TC 2.A.69) family.</text>
</comment>
<keyword evidence="3" id="KW-0813">Transport</keyword>
<gene>
    <name evidence="9" type="ORF">DU000_07680</name>
</gene>
<evidence type="ECO:0000256" key="3">
    <source>
        <dbReference type="ARBA" id="ARBA00022448"/>
    </source>
</evidence>
<dbReference type="GO" id="GO:0055085">
    <property type="term" value="P:transmembrane transport"/>
    <property type="evidence" value="ECO:0007669"/>
    <property type="project" value="InterPro"/>
</dbReference>
<feature type="transmembrane region" description="Helical" evidence="8">
    <location>
        <begin position="212"/>
        <end position="233"/>
    </location>
</feature>
<feature type="transmembrane region" description="Helical" evidence="8">
    <location>
        <begin position="153"/>
        <end position="174"/>
    </location>
</feature>
<keyword evidence="10" id="KW-1185">Reference proteome</keyword>
<dbReference type="AlphaFoldDB" id="A0A368L1U0"/>
<proteinExistence type="inferred from homology"/>
<evidence type="ECO:0000256" key="8">
    <source>
        <dbReference type="SAM" id="Phobius"/>
    </source>
</evidence>
<evidence type="ECO:0000256" key="6">
    <source>
        <dbReference type="ARBA" id="ARBA00022989"/>
    </source>
</evidence>
<dbReference type="Pfam" id="PF03547">
    <property type="entry name" value="Mem_trans"/>
    <property type="match status" value="1"/>
</dbReference>